<dbReference type="EMBL" id="JAQQXS010000010">
    <property type="protein sequence ID" value="MDC8785975.1"/>
    <property type="molecule type" value="Genomic_DNA"/>
</dbReference>
<name>A0ABT5KU56_9BURK</name>
<protein>
    <submittedName>
        <fullName evidence="2">Class I SAM-dependent methyltransferase</fullName>
    </submittedName>
</protein>
<proteinExistence type="predicted"/>
<dbReference type="InterPro" id="IPR041698">
    <property type="entry name" value="Methyltransf_25"/>
</dbReference>
<dbReference type="SUPFAM" id="SSF53335">
    <property type="entry name" value="S-adenosyl-L-methionine-dependent methyltransferases"/>
    <property type="match status" value="1"/>
</dbReference>
<dbReference type="GO" id="GO:0032259">
    <property type="term" value="P:methylation"/>
    <property type="evidence" value="ECO:0007669"/>
    <property type="project" value="UniProtKB-KW"/>
</dbReference>
<evidence type="ECO:0000259" key="1">
    <source>
        <dbReference type="Pfam" id="PF13649"/>
    </source>
</evidence>
<dbReference type="InterPro" id="IPR029063">
    <property type="entry name" value="SAM-dependent_MTases_sf"/>
</dbReference>
<dbReference type="GO" id="GO:0008168">
    <property type="term" value="F:methyltransferase activity"/>
    <property type="evidence" value="ECO:0007669"/>
    <property type="project" value="UniProtKB-KW"/>
</dbReference>
<dbReference type="CDD" id="cd02440">
    <property type="entry name" value="AdoMet_MTases"/>
    <property type="match status" value="1"/>
</dbReference>
<dbReference type="Proteomes" id="UP001219862">
    <property type="component" value="Unassembled WGS sequence"/>
</dbReference>
<feature type="domain" description="Methyltransferase" evidence="1">
    <location>
        <begin position="36"/>
        <end position="115"/>
    </location>
</feature>
<organism evidence="2 3">
    <name type="scientific">Roseateles koreensis</name>
    <dbReference type="NCBI Taxonomy" id="2987526"/>
    <lineage>
        <taxon>Bacteria</taxon>
        <taxon>Pseudomonadati</taxon>
        <taxon>Pseudomonadota</taxon>
        <taxon>Betaproteobacteria</taxon>
        <taxon>Burkholderiales</taxon>
        <taxon>Sphaerotilaceae</taxon>
        <taxon>Roseateles</taxon>
    </lineage>
</organism>
<gene>
    <name evidence="2" type="ORF">PRZ01_12315</name>
</gene>
<keyword evidence="2" id="KW-0489">Methyltransferase</keyword>
<dbReference type="RefSeq" id="WP_273597090.1">
    <property type="nucleotide sequence ID" value="NZ_JAQQXS010000010.1"/>
</dbReference>
<dbReference type="Gene3D" id="3.40.50.150">
    <property type="entry name" value="Vaccinia Virus protein VP39"/>
    <property type="match status" value="1"/>
</dbReference>
<keyword evidence="3" id="KW-1185">Reference proteome</keyword>
<comment type="caution">
    <text evidence="2">The sequence shown here is derived from an EMBL/GenBank/DDBJ whole genome shotgun (WGS) entry which is preliminary data.</text>
</comment>
<reference evidence="2 3" key="1">
    <citation type="submission" date="2022-10" db="EMBL/GenBank/DDBJ databases">
        <title>paucibacter sp. hw8 Genome sequencing.</title>
        <authorList>
            <person name="Park S."/>
        </authorList>
    </citation>
    <scope>NUCLEOTIDE SEQUENCE [LARGE SCALE GENOMIC DNA]</scope>
    <source>
        <strain evidence="3">hw8</strain>
    </source>
</reference>
<evidence type="ECO:0000313" key="3">
    <source>
        <dbReference type="Proteomes" id="UP001219862"/>
    </source>
</evidence>
<accession>A0ABT5KU56</accession>
<evidence type="ECO:0000313" key="2">
    <source>
        <dbReference type="EMBL" id="MDC8785975.1"/>
    </source>
</evidence>
<keyword evidence="2" id="KW-0808">Transferase</keyword>
<sequence>MTTHPLHPTPAASLPPAVSPWLLRWPQTLMPGARALDVACGSGRHVRWLAQAGLRVTGVDRDAAATAPLQPLAEIITADLEGGPWPLADRQFDLVLVTNYLWRPLLPRILAAVAPGGWLIYETFALGQHVIGRPSRAEFLLRPGELLQICQGLRVVGYEDGFEPGAELPPGDTKIAPPVNGRYVQRVAAVRAPPADDGVFLRYALPGR</sequence>
<dbReference type="Pfam" id="PF13649">
    <property type="entry name" value="Methyltransf_25"/>
    <property type="match status" value="1"/>
</dbReference>